<comment type="caution">
    <text evidence="2">The sequence shown here is derived from an EMBL/GenBank/DDBJ whole genome shotgun (WGS) entry which is preliminary data.</text>
</comment>
<evidence type="ECO:0000256" key="1">
    <source>
        <dbReference type="SAM" id="MobiDB-lite"/>
    </source>
</evidence>
<proteinExistence type="predicted"/>
<protein>
    <submittedName>
        <fullName evidence="2">Uncharacterized protein</fullName>
    </submittedName>
</protein>
<gene>
    <name evidence="2" type="ORF">AVEN_29768_1</name>
</gene>
<name>A0A4Y2RXT0_ARAVE</name>
<dbReference type="EMBL" id="BGPR01018664">
    <property type="protein sequence ID" value="GBN79790.1"/>
    <property type="molecule type" value="Genomic_DNA"/>
</dbReference>
<keyword evidence="3" id="KW-1185">Reference proteome</keyword>
<feature type="region of interest" description="Disordered" evidence="1">
    <location>
        <begin position="1"/>
        <end position="30"/>
    </location>
</feature>
<sequence length="81" mass="9099">MYETLCPRTSPVLTSREALPSKGRRNAAEASVIDGHRKTIVHRNHSLTQHHNFLYGSWKSRGSTDAGHEIEARLRCNGPFS</sequence>
<dbReference type="Proteomes" id="UP000499080">
    <property type="component" value="Unassembled WGS sequence"/>
</dbReference>
<evidence type="ECO:0000313" key="2">
    <source>
        <dbReference type="EMBL" id="GBN79790.1"/>
    </source>
</evidence>
<dbReference type="AlphaFoldDB" id="A0A4Y2RXT0"/>
<organism evidence="2 3">
    <name type="scientific">Araneus ventricosus</name>
    <name type="common">Orbweaver spider</name>
    <name type="synonym">Epeira ventricosa</name>
    <dbReference type="NCBI Taxonomy" id="182803"/>
    <lineage>
        <taxon>Eukaryota</taxon>
        <taxon>Metazoa</taxon>
        <taxon>Ecdysozoa</taxon>
        <taxon>Arthropoda</taxon>
        <taxon>Chelicerata</taxon>
        <taxon>Arachnida</taxon>
        <taxon>Araneae</taxon>
        <taxon>Araneomorphae</taxon>
        <taxon>Entelegynae</taxon>
        <taxon>Araneoidea</taxon>
        <taxon>Araneidae</taxon>
        <taxon>Araneus</taxon>
    </lineage>
</organism>
<evidence type="ECO:0000313" key="3">
    <source>
        <dbReference type="Proteomes" id="UP000499080"/>
    </source>
</evidence>
<reference evidence="2 3" key="1">
    <citation type="journal article" date="2019" name="Sci. Rep.">
        <title>Orb-weaving spider Araneus ventricosus genome elucidates the spidroin gene catalogue.</title>
        <authorList>
            <person name="Kono N."/>
            <person name="Nakamura H."/>
            <person name="Ohtoshi R."/>
            <person name="Moran D.A.P."/>
            <person name="Shinohara A."/>
            <person name="Yoshida Y."/>
            <person name="Fujiwara M."/>
            <person name="Mori M."/>
            <person name="Tomita M."/>
            <person name="Arakawa K."/>
        </authorList>
    </citation>
    <scope>NUCLEOTIDE SEQUENCE [LARGE SCALE GENOMIC DNA]</scope>
</reference>
<accession>A0A4Y2RXT0</accession>